<evidence type="ECO:0000259" key="2">
    <source>
        <dbReference type="Pfam" id="PF22150"/>
    </source>
</evidence>
<dbReference type="AlphaFoldDB" id="A0A8B6XCC4"/>
<protein>
    <submittedName>
        <fullName evidence="4">Type IV pilus modification protein PilV</fullName>
    </submittedName>
</protein>
<dbReference type="OrthoDB" id="8850705at2"/>
<feature type="transmembrane region" description="Helical" evidence="1">
    <location>
        <begin position="12"/>
        <end position="33"/>
    </location>
</feature>
<feature type="domain" description="Type IV pilin Tt1218-like" evidence="2">
    <location>
        <begin position="35"/>
        <end position="106"/>
    </location>
</feature>
<evidence type="ECO:0000313" key="4">
    <source>
        <dbReference type="RefSeq" id="WP_156924335.1"/>
    </source>
</evidence>
<accession>A0A8B6XCC4</accession>
<reference evidence="4" key="2">
    <citation type="submission" date="2025-08" db="UniProtKB">
        <authorList>
            <consortium name="RefSeq"/>
        </authorList>
    </citation>
    <scope>IDENTIFICATION</scope>
</reference>
<dbReference type="InterPro" id="IPR013362">
    <property type="entry name" value="Pilus_4_PilV"/>
</dbReference>
<gene>
    <name evidence="4" type="primary">pilV</name>
</gene>
<dbReference type="PROSITE" id="PS00409">
    <property type="entry name" value="PROKAR_NTER_METHYL"/>
    <property type="match status" value="1"/>
</dbReference>
<keyword evidence="1" id="KW-0472">Membrane</keyword>
<dbReference type="NCBIfam" id="TIGR02523">
    <property type="entry name" value="type_IV_pilV"/>
    <property type="match status" value="1"/>
</dbReference>
<keyword evidence="3" id="KW-1185">Reference proteome</keyword>
<organism evidence="3 4">
    <name type="scientific">Derxia gummosa DSM 723</name>
    <dbReference type="NCBI Taxonomy" id="1121388"/>
    <lineage>
        <taxon>Bacteria</taxon>
        <taxon>Pseudomonadati</taxon>
        <taxon>Pseudomonadota</taxon>
        <taxon>Betaproteobacteria</taxon>
        <taxon>Burkholderiales</taxon>
        <taxon>Alcaligenaceae</taxon>
        <taxon>Derxia</taxon>
    </lineage>
</organism>
<dbReference type="Proteomes" id="UP000675920">
    <property type="component" value="Unplaced"/>
</dbReference>
<keyword evidence="1" id="KW-0812">Transmembrane</keyword>
<dbReference type="InterPro" id="IPR012902">
    <property type="entry name" value="N_methyl_site"/>
</dbReference>
<dbReference type="Pfam" id="PF22150">
    <property type="entry name" value="Tt1218-like"/>
    <property type="match status" value="1"/>
</dbReference>
<dbReference type="InterPro" id="IPR054402">
    <property type="entry name" value="Tt1218-like_dom"/>
</dbReference>
<dbReference type="Pfam" id="PF07963">
    <property type="entry name" value="N_methyl"/>
    <property type="match status" value="1"/>
</dbReference>
<name>A0A8B6XCC4_9BURK</name>
<sequence length="183" mass="19626">MKPFRRSRWGAGFSLIEVLVTMAVSAVALLGLAGMQLQGARMQTVAGYRGTAALLASNLADRIRANEKAGKTLTAYVFTNAYKTTAPVDADCSADCTPTQIAEHDLHSWWIHDASAQLPDPWVYVSASDGAYHITVMWREPDQEAGTRSGTADAFTCPAPAVSGAATDVSIEGVRCYTIMVWP</sequence>
<evidence type="ECO:0000313" key="3">
    <source>
        <dbReference type="Proteomes" id="UP000675920"/>
    </source>
</evidence>
<proteinExistence type="predicted"/>
<keyword evidence="1" id="KW-1133">Transmembrane helix</keyword>
<reference evidence="4" key="1">
    <citation type="journal article" date="2004" name="Proc. Natl. Acad. Sci. U.S.A.">
        <title>Unique modifications with phosphocholine and phosphoethanolamine define alternate antigenic forms of Neisseria gonorrhoeae type IV pili.</title>
        <authorList>
            <person name="Hegge F.T."/>
            <person name="Hitchen P.G."/>
            <person name="Aas F.E."/>
            <person name="Kristiansen H."/>
            <person name="Lovold C."/>
            <person name="Egge-Jacobsen W."/>
            <person name="Panico M."/>
            <person name="Leong W.Y."/>
            <person name="Bull V."/>
            <person name="Virji M."/>
            <person name="Morris H.R."/>
            <person name="Dell A."/>
            <person name="Koomey M."/>
        </authorList>
    </citation>
    <scope>NUCLEOTIDE SEQUENCE</scope>
</reference>
<evidence type="ECO:0000256" key="1">
    <source>
        <dbReference type="SAM" id="Phobius"/>
    </source>
</evidence>
<dbReference type="RefSeq" id="WP_156924335.1">
    <property type="nucleotide sequence ID" value="NZ_AXWS01000008.1"/>
</dbReference>
<dbReference type="NCBIfam" id="TIGR02532">
    <property type="entry name" value="IV_pilin_GFxxxE"/>
    <property type="match status" value="1"/>
</dbReference>